<evidence type="ECO:0000256" key="1">
    <source>
        <dbReference type="SAM" id="MobiDB-lite"/>
    </source>
</evidence>
<keyword evidence="2" id="KW-0472">Membrane</keyword>
<dbReference type="SUPFAM" id="SSF53300">
    <property type="entry name" value="vWA-like"/>
    <property type="match status" value="1"/>
</dbReference>
<dbReference type="EMBL" id="JANDBD010000010">
    <property type="protein sequence ID" value="MCP9275163.1"/>
    <property type="molecule type" value="Genomic_DNA"/>
</dbReference>
<organism evidence="3 4">
    <name type="scientific">Mycolicibacterium arenosum</name>
    <dbReference type="NCBI Taxonomy" id="2952157"/>
    <lineage>
        <taxon>Bacteria</taxon>
        <taxon>Bacillati</taxon>
        <taxon>Actinomycetota</taxon>
        <taxon>Actinomycetes</taxon>
        <taxon>Mycobacteriales</taxon>
        <taxon>Mycobacteriaceae</taxon>
        <taxon>Mycolicibacterium</taxon>
    </lineage>
</organism>
<dbReference type="Gene3D" id="3.40.50.410">
    <property type="entry name" value="von Willebrand factor, type A domain"/>
    <property type="match status" value="1"/>
</dbReference>
<dbReference type="InterPro" id="IPR036465">
    <property type="entry name" value="vWFA_dom_sf"/>
</dbReference>
<feature type="transmembrane region" description="Helical" evidence="2">
    <location>
        <begin position="142"/>
        <end position="162"/>
    </location>
</feature>
<dbReference type="Pfam" id="PF13531">
    <property type="entry name" value="SBP_bac_11"/>
    <property type="match status" value="1"/>
</dbReference>
<keyword evidence="2" id="KW-1133">Transmembrane helix</keyword>
<feature type="compositionally biased region" description="Acidic residues" evidence="1">
    <location>
        <begin position="8"/>
        <end position="17"/>
    </location>
</feature>
<accession>A0ABT1M7L7</accession>
<proteinExistence type="predicted"/>
<name>A0ABT1M7L7_9MYCO</name>
<evidence type="ECO:0000256" key="2">
    <source>
        <dbReference type="SAM" id="Phobius"/>
    </source>
</evidence>
<feature type="compositionally biased region" description="Acidic residues" evidence="1">
    <location>
        <begin position="54"/>
        <end position="79"/>
    </location>
</feature>
<keyword evidence="4" id="KW-1185">Reference proteome</keyword>
<dbReference type="Proteomes" id="UP001651690">
    <property type="component" value="Unassembled WGS sequence"/>
</dbReference>
<comment type="caution">
    <text evidence="3">The sequence shown here is derived from an EMBL/GenBank/DDBJ whole genome shotgun (WGS) entry which is preliminary data.</text>
</comment>
<evidence type="ECO:0000313" key="3">
    <source>
        <dbReference type="EMBL" id="MCP9275163.1"/>
    </source>
</evidence>
<gene>
    <name evidence="3" type="ORF">NM203_23505</name>
</gene>
<sequence length="702" mass="72638">MGRHSVPDPEESSDDQSYDAGAQRYSVDPPPYGGAPRYDGGYDEPGYDRPGYSADDEDAEYADADYPADDRYADDDFADDYWASDTDDDEPEAATNVIPTTPRPPSRPPASRAQHGGEWEGGEWTGSHRAIQAGRRGISKGVIAALVTVVVVVGVFILWRFIGDSLSSRSQIAAARCVAGEVTVAVVADPSIAENISGLADEYNSSAAPVGDKCVKITVTGSNATPVIDGLSGQWPGDLGEKPALWIPGSSISAARLEAVAGQEATSASRSLVTSPVLLAVRPELKTALAQQNWGTLPALQSNPTALDGLRLPGWGPLRLALPLSDNGDATFVAAEAVATDSAPAGAPATAGAGAISTLVAGQPELADDTLTTALDALLGGGTLAASPVHAVATTEQQVFQRAASTPDAKDKIAAWLPPGPVGLADYPAVQLAGDWLTKEQSTAASEFDRYLRKPEALTKLVEAGFRADVDGANPPSSDVIEFGSLADPLTVGDDGTRVTLANAVTSPMQSQTVTIMLDQSMNTSEAGKSRVANVTAALTDRLREIPPSASIGLWTFDGVAGRSEVATGPLSDQVDGQPRSQVLTENLTGQVASDGGRVSFTTLRALYTEAVANFRDGQENSVLVITAGPHTDQSLDGPGLEAFIKQTFTPGKPVAVNVIDFGADADRSTWEAVAQSTGGSYQNVPSSAGPELGAAIATTLS</sequence>
<keyword evidence="2" id="KW-0812">Transmembrane</keyword>
<feature type="region of interest" description="Disordered" evidence="1">
    <location>
        <begin position="1"/>
        <end position="124"/>
    </location>
</feature>
<reference evidence="3 4" key="1">
    <citation type="submission" date="2022-06" db="EMBL/GenBank/DDBJ databases">
        <title>Mycolicibacterium sp. CAU 1645 isolated from seawater.</title>
        <authorList>
            <person name="Kim W."/>
        </authorList>
    </citation>
    <scope>NUCLEOTIDE SEQUENCE [LARGE SCALE GENOMIC DNA]</scope>
    <source>
        <strain evidence="3 4">CAU 1645</strain>
    </source>
</reference>
<evidence type="ECO:0000313" key="4">
    <source>
        <dbReference type="Proteomes" id="UP001651690"/>
    </source>
</evidence>
<dbReference type="RefSeq" id="WP_255062921.1">
    <property type="nucleotide sequence ID" value="NZ_JANDBD010000010.1"/>
</dbReference>
<protein>
    <submittedName>
        <fullName evidence="3">Substrate-binding domain-containing protein</fullName>
    </submittedName>
</protein>